<name>A0ABX5SLS5_9LACO</name>
<sequence length="449" mass="50985">MFNEKLLESSEFYSKRYQNFTTLIIFPTLILLLLLIGLAFFTHKEVVVKSTGEINPDKILATIQSTSNNAVIKNNLISKNSVRHGDMLIQYQNSETDTTLKLENANLQNLRAREKALLTYKNSLSEDKNLFSEIDAYGYSDAFQNYLSQSHMLANDYQQQLDGQNRATQQKDILTSSLNKKENNLNHYQSLLLAIQNNTNLSPENNYYRMFSEYRNQTATLNTEESANIKRNTINTLKEQIDQLEDAIANYKTQYTTLPSENALSPNILPDKLSDLKSQQLSTVAKDLSAVTQEIKQIKIQHQATQDSYNNAIVSPETGTVKLLVDKTKTRYMPQGTNIAQIYPNLAEKPKLKVTFYINTSEITNISKGQLVRYMLSQNNNTKSTLIGHISQIAAHPVTTKQGHFYQVDATLNLKNNDYSTVHYGQEGTVSVITGKSTWFVYLKNKLIS</sequence>
<gene>
    <name evidence="12" type="ORF">EW139_09480</name>
</gene>
<keyword evidence="7" id="KW-0175">Coiled coil</keyword>
<feature type="domain" description="LcnD-like long helical bundle" evidence="9">
    <location>
        <begin position="104"/>
        <end position="306"/>
    </location>
</feature>
<comment type="subcellular location">
    <subcellularLocation>
        <location evidence="1">Membrane</location>
        <topology evidence="1">Single-pass membrane protein</topology>
    </subcellularLocation>
</comment>
<dbReference type="InterPro" id="IPR058786">
    <property type="entry name" value="BSH_LcnD"/>
</dbReference>
<evidence type="ECO:0000256" key="6">
    <source>
        <dbReference type="ARBA" id="ARBA00023136"/>
    </source>
</evidence>
<dbReference type="InterPro" id="IPR058795">
    <property type="entry name" value="LcnD_C"/>
</dbReference>
<dbReference type="NCBIfam" id="TIGR01000">
    <property type="entry name" value="bacteriocin_acc"/>
    <property type="match status" value="1"/>
</dbReference>
<dbReference type="InterPro" id="IPR058794">
    <property type="entry name" value="HB_LcnD"/>
</dbReference>
<dbReference type="EMBL" id="CP037939">
    <property type="protein sequence ID" value="QBR48330.1"/>
    <property type="molecule type" value="Genomic_DNA"/>
</dbReference>
<dbReference type="Pfam" id="PF25940">
    <property type="entry name" value="LcnD_C"/>
    <property type="match status" value="1"/>
</dbReference>
<evidence type="ECO:0000259" key="10">
    <source>
        <dbReference type="Pfam" id="PF25935"/>
    </source>
</evidence>
<keyword evidence="4 8" id="KW-0812">Transmembrane</keyword>
<evidence type="ECO:0000313" key="12">
    <source>
        <dbReference type="EMBL" id="QBR48330.1"/>
    </source>
</evidence>
<keyword evidence="6 8" id="KW-0472">Membrane</keyword>
<evidence type="ECO:0000256" key="8">
    <source>
        <dbReference type="SAM" id="Phobius"/>
    </source>
</evidence>
<accession>A0ABX5SLS5</accession>
<reference evidence="12 13" key="1">
    <citation type="submission" date="2019-03" db="EMBL/GenBank/DDBJ databases">
        <title>Complete Genome Sequence of Leuconostoc kimchii strain NKJ218 Isolated from Homemade Kimchi.</title>
        <authorList>
            <person name="Jung J.Y."/>
            <person name="Jin H.M."/>
            <person name="Jung J.-W."/>
            <person name="Lee S.-Y."/>
            <person name="Ryu B.-G."/>
            <person name="Han S.-S."/>
            <person name="Kang H.K."/>
            <person name="Choi H.W."/>
            <person name="Chung E.J."/>
            <person name="Choi K.-M."/>
        </authorList>
    </citation>
    <scope>NUCLEOTIDE SEQUENCE [LARGE SCALE GENOMIC DNA]</scope>
    <source>
        <strain evidence="12 13">NKJ218</strain>
    </source>
</reference>
<evidence type="ECO:0000259" key="11">
    <source>
        <dbReference type="Pfam" id="PF25940"/>
    </source>
</evidence>
<dbReference type="Pfam" id="PF25935">
    <property type="entry name" value="BSH_LcnD"/>
    <property type="match status" value="1"/>
</dbReference>
<evidence type="ECO:0000259" key="9">
    <source>
        <dbReference type="Pfam" id="PF25887"/>
    </source>
</evidence>
<evidence type="ECO:0000256" key="3">
    <source>
        <dbReference type="ARBA" id="ARBA00022448"/>
    </source>
</evidence>
<dbReference type="InterPro" id="IPR050739">
    <property type="entry name" value="MFP"/>
</dbReference>
<dbReference type="RefSeq" id="WP_013103375.1">
    <property type="nucleotide sequence ID" value="NZ_CP037939.1"/>
</dbReference>
<keyword evidence="3" id="KW-0813">Transport</keyword>
<protein>
    <submittedName>
        <fullName evidence="12">Bacteriocin secretion accessory protein</fullName>
    </submittedName>
</protein>
<feature type="domain" description="LcnD-like barrel-sandwich hybrid" evidence="10">
    <location>
        <begin position="59"/>
        <end position="344"/>
    </location>
</feature>
<feature type="coiled-coil region" evidence="7">
    <location>
        <begin position="227"/>
        <end position="254"/>
    </location>
</feature>
<evidence type="ECO:0000256" key="1">
    <source>
        <dbReference type="ARBA" id="ARBA00004167"/>
    </source>
</evidence>
<dbReference type="PANTHER" id="PTHR30386">
    <property type="entry name" value="MEMBRANE FUSION SUBUNIT OF EMRAB-TOLC MULTIDRUG EFFLUX PUMP"/>
    <property type="match status" value="1"/>
</dbReference>
<dbReference type="Gene3D" id="2.40.30.170">
    <property type="match status" value="1"/>
</dbReference>
<evidence type="ECO:0000256" key="4">
    <source>
        <dbReference type="ARBA" id="ARBA00022692"/>
    </source>
</evidence>
<dbReference type="Pfam" id="PF25887">
    <property type="entry name" value="HB_LcnD"/>
    <property type="match status" value="1"/>
</dbReference>
<keyword evidence="13" id="KW-1185">Reference proteome</keyword>
<feature type="domain" description="LcnD-like C-terminal" evidence="11">
    <location>
        <begin position="349"/>
        <end position="436"/>
    </location>
</feature>
<dbReference type="PANTHER" id="PTHR30386:SF26">
    <property type="entry name" value="TRANSPORT PROTEIN COMB"/>
    <property type="match status" value="1"/>
</dbReference>
<comment type="similarity">
    <text evidence="2">Belongs to the membrane fusion protein (MFP) (TC 8.A.1) family.</text>
</comment>
<organism evidence="12 13">
    <name type="scientific">Leuconostoc kimchii</name>
    <dbReference type="NCBI Taxonomy" id="136609"/>
    <lineage>
        <taxon>Bacteria</taxon>
        <taxon>Bacillati</taxon>
        <taxon>Bacillota</taxon>
        <taxon>Bacilli</taxon>
        <taxon>Lactobacillales</taxon>
        <taxon>Lactobacillaceae</taxon>
        <taxon>Leuconostoc</taxon>
    </lineage>
</organism>
<evidence type="ECO:0000256" key="5">
    <source>
        <dbReference type="ARBA" id="ARBA00022989"/>
    </source>
</evidence>
<evidence type="ECO:0000313" key="13">
    <source>
        <dbReference type="Proteomes" id="UP000295756"/>
    </source>
</evidence>
<evidence type="ECO:0000256" key="7">
    <source>
        <dbReference type="SAM" id="Coils"/>
    </source>
</evidence>
<dbReference type="InterPro" id="IPR005696">
    <property type="entry name" value="MesE/LcnD"/>
</dbReference>
<keyword evidence="5 8" id="KW-1133">Transmembrane helix</keyword>
<feature type="transmembrane region" description="Helical" evidence="8">
    <location>
        <begin position="20"/>
        <end position="41"/>
    </location>
</feature>
<proteinExistence type="inferred from homology"/>
<dbReference type="Proteomes" id="UP000295756">
    <property type="component" value="Chromosome"/>
</dbReference>
<evidence type="ECO:0000256" key="2">
    <source>
        <dbReference type="ARBA" id="ARBA00009477"/>
    </source>
</evidence>